<keyword evidence="3" id="KW-0831">Ubiquinone biosynthesis</keyword>
<comment type="similarity">
    <text evidence="2">Belongs to the COQ9 family.</text>
</comment>
<name>A0ABV8UQA1_9PROT</name>
<dbReference type="Pfam" id="PF08511">
    <property type="entry name" value="COQ9"/>
    <property type="match status" value="1"/>
</dbReference>
<keyword evidence="4" id="KW-0809">Transit peptide</keyword>
<dbReference type="PANTHER" id="PTHR21427">
    <property type="entry name" value="UBIQUINONE BIOSYNTHESIS PROTEIN COQ9, MITOCHONDRIAL"/>
    <property type="match status" value="1"/>
</dbReference>
<reference evidence="9" key="1">
    <citation type="journal article" date="2019" name="Int. J. Syst. Evol. Microbiol.">
        <title>The Global Catalogue of Microorganisms (GCM) 10K type strain sequencing project: providing services to taxonomists for standard genome sequencing and annotation.</title>
        <authorList>
            <consortium name="The Broad Institute Genomics Platform"/>
            <consortium name="The Broad Institute Genome Sequencing Center for Infectious Disease"/>
            <person name="Wu L."/>
            <person name="Ma J."/>
        </authorList>
    </citation>
    <scope>NUCLEOTIDE SEQUENCE [LARGE SCALE GENOMIC DNA]</scope>
    <source>
        <strain evidence="9">CECT 8472</strain>
    </source>
</reference>
<dbReference type="RefSeq" id="WP_382423574.1">
    <property type="nucleotide sequence ID" value="NZ_JBHSCW010000011.1"/>
</dbReference>
<organism evidence="8 9">
    <name type="scientific">Fodinicurvata halophila</name>
    <dbReference type="NCBI Taxonomy" id="1419723"/>
    <lineage>
        <taxon>Bacteria</taxon>
        <taxon>Pseudomonadati</taxon>
        <taxon>Pseudomonadota</taxon>
        <taxon>Alphaproteobacteria</taxon>
        <taxon>Rhodospirillales</taxon>
        <taxon>Rhodovibrionaceae</taxon>
        <taxon>Fodinicurvata</taxon>
    </lineage>
</organism>
<proteinExistence type="inferred from homology"/>
<evidence type="ECO:0000256" key="5">
    <source>
        <dbReference type="ARBA" id="ARBA00023121"/>
    </source>
</evidence>
<comment type="caution">
    <text evidence="8">The sequence shown here is derived from an EMBL/GenBank/DDBJ whole genome shotgun (WGS) entry which is preliminary data.</text>
</comment>
<dbReference type="InterPro" id="IPR012762">
    <property type="entry name" value="Ubiq_biosynth_COQ9"/>
</dbReference>
<dbReference type="Gene3D" id="1.10.357.10">
    <property type="entry name" value="Tetracycline Repressor, domain 2"/>
    <property type="match status" value="1"/>
</dbReference>
<dbReference type="PANTHER" id="PTHR21427:SF19">
    <property type="entry name" value="UBIQUINONE BIOSYNTHESIS PROTEIN COQ9, MITOCHONDRIAL"/>
    <property type="match status" value="1"/>
</dbReference>
<evidence type="ECO:0000256" key="6">
    <source>
        <dbReference type="ARBA" id="ARBA00058104"/>
    </source>
</evidence>
<evidence type="ECO:0000256" key="3">
    <source>
        <dbReference type="ARBA" id="ARBA00022688"/>
    </source>
</evidence>
<accession>A0ABV8UQA1</accession>
<gene>
    <name evidence="8" type="ORF">ACFOW6_16750</name>
</gene>
<keyword evidence="9" id="KW-1185">Reference proteome</keyword>
<evidence type="ECO:0000256" key="4">
    <source>
        <dbReference type="ARBA" id="ARBA00022946"/>
    </source>
</evidence>
<dbReference type="Proteomes" id="UP001595799">
    <property type="component" value="Unassembled WGS sequence"/>
</dbReference>
<protein>
    <submittedName>
        <fullName evidence="8">COQ9 family protein</fullName>
    </submittedName>
</protein>
<evidence type="ECO:0000313" key="9">
    <source>
        <dbReference type="Proteomes" id="UP001595799"/>
    </source>
</evidence>
<evidence type="ECO:0000259" key="7">
    <source>
        <dbReference type="Pfam" id="PF08511"/>
    </source>
</evidence>
<evidence type="ECO:0000256" key="1">
    <source>
        <dbReference type="ARBA" id="ARBA00004749"/>
    </source>
</evidence>
<dbReference type="EMBL" id="JBHSCW010000011">
    <property type="protein sequence ID" value="MFC4353199.1"/>
    <property type="molecule type" value="Genomic_DNA"/>
</dbReference>
<comment type="function">
    <text evidence="6">Membrane-associated protein that warps the membrane surface to access and bind aromatic isoprenes with high specificity, including ubiquinone (CoQ) isoprene intermediates and presents them directly to COQ7, therefore facilitating the COQ7-mediated hydroxylase step. Participates in the biosynthesis of coenzyme Q, also named ubiquinone, an essential lipid-soluble electron transporter for aerobic cellular respiration.</text>
</comment>
<comment type="pathway">
    <text evidence="1">Cofactor biosynthesis; ubiquinone biosynthesis.</text>
</comment>
<sequence length="234" mass="26734">MTDEATNESLETLREQLLDAVLPHVPFDGWGETALRAGGRDLGMDPVMVLNAFPDPGRDLIEAYNARIDREMLRRFEAEVPADAKVREKISTLVRLRLELLDPDKEAVRRGAAFLSLPFNAALASRLVWRTVDIMWYAAGDTATDYNYYSKRALLSGVYSSTFLYWLNDRTEGYEATWAFLDRRIDEVLKVGGRVGKTMSRVMSLPDRLFDKRERDGLKSRLSRGRRPFVPPRS</sequence>
<evidence type="ECO:0000313" key="8">
    <source>
        <dbReference type="EMBL" id="MFC4353199.1"/>
    </source>
</evidence>
<keyword evidence="5" id="KW-0446">Lipid-binding</keyword>
<dbReference type="InterPro" id="IPR013718">
    <property type="entry name" value="COQ9_C"/>
</dbReference>
<dbReference type="NCBIfam" id="TIGR02396">
    <property type="entry name" value="diverge_rpsU"/>
    <property type="match status" value="1"/>
</dbReference>
<evidence type="ECO:0000256" key="2">
    <source>
        <dbReference type="ARBA" id="ARBA00010766"/>
    </source>
</evidence>
<feature type="domain" description="COQ9 C-terminal" evidence="7">
    <location>
        <begin position="123"/>
        <end position="191"/>
    </location>
</feature>